<dbReference type="AlphaFoldDB" id="A0A1M5KMU0"/>
<accession>A0A1M5KMU0</accession>
<name>A0A1M5KMU0_9BRAD</name>
<protein>
    <submittedName>
        <fullName evidence="1">Uncharacterized protein</fullName>
    </submittedName>
</protein>
<organism evidence="1 2">
    <name type="scientific">Bradyrhizobium erythrophlei</name>
    <dbReference type="NCBI Taxonomy" id="1437360"/>
    <lineage>
        <taxon>Bacteria</taxon>
        <taxon>Pseudomonadati</taxon>
        <taxon>Pseudomonadota</taxon>
        <taxon>Alphaproteobacteria</taxon>
        <taxon>Hyphomicrobiales</taxon>
        <taxon>Nitrobacteraceae</taxon>
        <taxon>Bradyrhizobium</taxon>
    </lineage>
</organism>
<reference evidence="1 2" key="1">
    <citation type="submission" date="2016-11" db="EMBL/GenBank/DDBJ databases">
        <authorList>
            <person name="Jaros S."/>
            <person name="Januszkiewicz K."/>
            <person name="Wedrychowicz H."/>
        </authorList>
    </citation>
    <scope>NUCLEOTIDE SEQUENCE [LARGE SCALE GENOMIC DNA]</scope>
    <source>
        <strain evidence="1 2">GAS242</strain>
    </source>
</reference>
<dbReference type="RefSeq" id="WP_276328850.1">
    <property type="nucleotide sequence ID" value="NZ_LT670818.1"/>
</dbReference>
<gene>
    <name evidence="1" type="ORF">SAMN05444169_2942</name>
</gene>
<evidence type="ECO:0000313" key="2">
    <source>
        <dbReference type="Proteomes" id="UP000190675"/>
    </source>
</evidence>
<dbReference type="EMBL" id="LT670818">
    <property type="protein sequence ID" value="SHG53799.1"/>
    <property type="molecule type" value="Genomic_DNA"/>
</dbReference>
<sequence>MRVLVPLLIVLGVLYVWDVNYNSGVLTAGATSMLRDISRSIR</sequence>
<evidence type="ECO:0000313" key="1">
    <source>
        <dbReference type="EMBL" id="SHG53799.1"/>
    </source>
</evidence>
<dbReference type="Proteomes" id="UP000190675">
    <property type="component" value="Chromosome I"/>
</dbReference>
<proteinExistence type="predicted"/>